<name>A0ACD1E5B7_9MICO</name>
<accession>A0ACD1E5B7</accession>
<sequence length="465" mass="47856">MTDTTQAPAAAAPAPVAAVPTGATTPLPTVRARTAVPTSPVTASEPSGAGAGTVLPTAERASGPAPGPELRRVNGTRISDVLCHVGAALASLAVTVVVFTALAPVSGPIAFAAVAYVMFLVFYALLVATSENAAVVRDRVVAAAVHSLAFVVVATLVFVVGFSVVRATKALPHLNFYTQDMALTGPLDPMTSGGVLHAIVGSLIQISIALVITVPLGITTALFLTEVPGPFARFVRTIVEAMTALPSIVAGLFIYASVIVGLGVDKSGFAASLAISVMMLPIMIRSADVVLRLVPATLKEASIGLGAGQWQTVWRVVLPTSRSGLVTAIILATARGIGETSPVLLTAGYAPDLNIDPTSGPMISLPLAIFEFVKSPEPNMIARGFGAAAVLMTLVLVLFVIARVIGAQTVATRERRNQRLRAVGRLVGRGIAAATPAAHAVRRFVDHHVDRLAPRPTDSSPKDPS</sequence>
<proteinExistence type="predicted"/>
<evidence type="ECO:0000313" key="2">
    <source>
        <dbReference type="Proteomes" id="UP000681794"/>
    </source>
</evidence>
<dbReference type="EMBL" id="CP076544">
    <property type="protein sequence ID" value="QWS33842.1"/>
    <property type="molecule type" value="Genomic_DNA"/>
</dbReference>
<organism evidence="1 2">
    <name type="scientific">Curtobacterium aetherium</name>
    <dbReference type="NCBI Taxonomy" id="2841594"/>
    <lineage>
        <taxon>Bacteria</taxon>
        <taxon>Bacillati</taxon>
        <taxon>Actinomycetota</taxon>
        <taxon>Actinomycetes</taxon>
        <taxon>Micrococcales</taxon>
        <taxon>Microbacteriaceae</taxon>
        <taxon>Curtobacterium</taxon>
    </lineage>
</organism>
<protein>
    <submittedName>
        <fullName evidence="1">Phosphate ABC transporter permease PstA</fullName>
    </submittedName>
</protein>
<keyword evidence="2" id="KW-1185">Reference proteome</keyword>
<dbReference type="Proteomes" id="UP000681794">
    <property type="component" value="Chromosome"/>
</dbReference>
<reference evidence="1" key="1">
    <citation type="submission" date="2021-06" db="EMBL/GenBank/DDBJ databases">
        <authorList>
            <person name="Ellington A.J."/>
            <person name="Bryan N.C."/>
            <person name="Christner B.C."/>
            <person name="Reisch C.R."/>
        </authorList>
    </citation>
    <scope>NUCLEOTIDE SEQUENCE</scope>
    <source>
        <strain evidence="1">L6-1</strain>
    </source>
</reference>
<evidence type="ECO:0000313" key="1">
    <source>
        <dbReference type="EMBL" id="QWS33842.1"/>
    </source>
</evidence>
<gene>
    <name evidence="1" type="primary">pstA</name>
    <name evidence="1" type="ORF">KM842_01095</name>
</gene>